<keyword evidence="2" id="KW-1185">Reference proteome</keyword>
<comment type="caution">
    <text evidence="1">The sequence shown here is derived from an EMBL/GenBank/DDBJ whole genome shotgun (WGS) entry which is preliminary data.</text>
</comment>
<name>A0A3M6UGC5_POCDA</name>
<proteinExistence type="predicted"/>
<evidence type="ECO:0000313" key="2">
    <source>
        <dbReference type="Proteomes" id="UP000275408"/>
    </source>
</evidence>
<organism evidence="1 2">
    <name type="scientific">Pocillopora damicornis</name>
    <name type="common">Cauliflower coral</name>
    <name type="synonym">Millepora damicornis</name>
    <dbReference type="NCBI Taxonomy" id="46731"/>
    <lineage>
        <taxon>Eukaryota</taxon>
        <taxon>Metazoa</taxon>
        <taxon>Cnidaria</taxon>
        <taxon>Anthozoa</taxon>
        <taxon>Hexacorallia</taxon>
        <taxon>Scleractinia</taxon>
        <taxon>Astrocoeniina</taxon>
        <taxon>Pocilloporidae</taxon>
        <taxon>Pocillopora</taxon>
    </lineage>
</organism>
<dbReference type="EMBL" id="RCHS01001639">
    <property type="protein sequence ID" value="RMX52428.1"/>
    <property type="molecule type" value="Genomic_DNA"/>
</dbReference>
<dbReference type="AlphaFoldDB" id="A0A3M6UGC5"/>
<sequence length="205" mass="23771">MTSATSSTNSFSPSSFLAAASRVSSSTSFTKLPKSGGPASMITEAEEKYWEGDYTYILSSTSSRHIAKHLHIRTKYVGDSLLMGRRDERMNNMNGDLEDNPKWAALYLEDMMDIMQHRVDEDSLKRVVRYAKAYIRDMTEEEDDNELTDDEKWFLILRNQVMRAFTNFLKFCYDVRCNCVECRVKEEEEKCSVSNKDEEKREGKE</sequence>
<evidence type="ECO:0000313" key="1">
    <source>
        <dbReference type="EMBL" id="RMX52428.1"/>
    </source>
</evidence>
<dbReference type="Proteomes" id="UP000275408">
    <property type="component" value="Unassembled WGS sequence"/>
</dbReference>
<reference evidence="1 2" key="1">
    <citation type="journal article" date="2018" name="Sci. Rep.">
        <title>Comparative analysis of the Pocillopora damicornis genome highlights role of immune system in coral evolution.</title>
        <authorList>
            <person name="Cunning R."/>
            <person name="Bay R.A."/>
            <person name="Gillette P."/>
            <person name="Baker A.C."/>
            <person name="Traylor-Knowles N."/>
        </authorList>
    </citation>
    <scope>NUCLEOTIDE SEQUENCE [LARGE SCALE GENOMIC DNA]</scope>
    <source>
        <strain evidence="1">RSMAS</strain>
        <tissue evidence="1">Whole animal</tissue>
    </source>
</reference>
<gene>
    <name evidence="1" type="ORF">pdam_00019917</name>
</gene>
<accession>A0A3M6UGC5</accession>
<protein>
    <submittedName>
        <fullName evidence="1">Uncharacterized protein</fullName>
    </submittedName>
</protein>